<dbReference type="GO" id="GO:0046872">
    <property type="term" value="F:metal ion binding"/>
    <property type="evidence" value="ECO:0007669"/>
    <property type="project" value="UniProtKB-KW"/>
</dbReference>
<dbReference type="PROSITE" id="PS00125">
    <property type="entry name" value="SER_THR_PHOSPHATASE"/>
    <property type="match status" value="1"/>
</dbReference>
<organism evidence="13 14">
    <name type="scientific">Ascaris lumbricoides</name>
    <name type="common">Giant roundworm</name>
    <dbReference type="NCBI Taxonomy" id="6252"/>
    <lineage>
        <taxon>Eukaryota</taxon>
        <taxon>Metazoa</taxon>
        <taxon>Ecdysozoa</taxon>
        <taxon>Nematoda</taxon>
        <taxon>Chromadorea</taxon>
        <taxon>Rhabditida</taxon>
        <taxon>Spirurina</taxon>
        <taxon>Ascaridomorpha</taxon>
        <taxon>Ascaridoidea</taxon>
        <taxon>Ascarididae</taxon>
        <taxon>Ascaris</taxon>
    </lineage>
</organism>
<comment type="function">
    <text evidence="9">Probable phosphatase which plays a redundant role with gsp-4 in spermatogenesis by regulating sister chromatid segregation during meiosis. In addition, involved in sperm motility by controlling the dynamic disassembly of major sperm proteins (MSP) in the spermatozoan pseudopodium.</text>
</comment>
<dbReference type="GO" id="GO:0004722">
    <property type="term" value="F:protein serine/threonine phosphatase activity"/>
    <property type="evidence" value="ECO:0007669"/>
    <property type="project" value="UniProtKB-EC"/>
</dbReference>
<dbReference type="PIRSF" id="PIRSF033096">
    <property type="entry name" value="PPPtase_5"/>
    <property type="match status" value="1"/>
</dbReference>
<keyword evidence="3 11" id="KW-0378">Hydrolase</keyword>
<reference evidence="14" key="1">
    <citation type="submission" date="2017-02" db="UniProtKB">
        <authorList>
            <consortium name="WormBaseParasite"/>
        </authorList>
    </citation>
    <scope>IDENTIFICATION</scope>
</reference>
<evidence type="ECO:0000256" key="10">
    <source>
        <dbReference type="PIRSR" id="PIRSR033096-1"/>
    </source>
</evidence>
<evidence type="ECO:0000256" key="2">
    <source>
        <dbReference type="ARBA" id="ARBA00022723"/>
    </source>
</evidence>
<dbReference type="PANTHER" id="PTHR11668:SF492">
    <property type="entry name" value="SERINE_THREONINE-PROTEIN PHOSPHATASE PP1-DELTA-RELATED"/>
    <property type="match status" value="1"/>
</dbReference>
<dbReference type="FunFam" id="3.60.21.10:FF:000026">
    <property type="entry name" value="Serine/threonine-protein phosphatase"/>
    <property type="match status" value="1"/>
</dbReference>
<evidence type="ECO:0000259" key="12">
    <source>
        <dbReference type="PROSITE" id="PS00125"/>
    </source>
</evidence>
<dbReference type="EC" id="3.1.3.16" evidence="11"/>
<evidence type="ECO:0000313" key="13">
    <source>
        <dbReference type="Proteomes" id="UP000036681"/>
    </source>
</evidence>
<evidence type="ECO:0000256" key="4">
    <source>
        <dbReference type="ARBA" id="ARBA00022912"/>
    </source>
</evidence>
<dbReference type="Gene3D" id="3.60.21.10">
    <property type="match status" value="2"/>
</dbReference>
<keyword evidence="13" id="KW-1185">Reference proteome</keyword>
<dbReference type="GO" id="GO:0031143">
    <property type="term" value="C:pseudopodium"/>
    <property type="evidence" value="ECO:0007669"/>
    <property type="project" value="UniProtKB-SubCell"/>
</dbReference>
<keyword evidence="4" id="KW-0904">Protein phosphatase</keyword>
<dbReference type="GO" id="GO:0005737">
    <property type="term" value="C:cytoplasm"/>
    <property type="evidence" value="ECO:0007669"/>
    <property type="project" value="TreeGrafter"/>
</dbReference>
<dbReference type="GO" id="GO:0005634">
    <property type="term" value="C:nucleus"/>
    <property type="evidence" value="ECO:0007669"/>
    <property type="project" value="TreeGrafter"/>
</dbReference>
<dbReference type="PANTHER" id="PTHR11668">
    <property type="entry name" value="SERINE/THREONINE PROTEIN PHOSPHATASE"/>
    <property type="match status" value="1"/>
</dbReference>
<dbReference type="Pfam" id="PF16891">
    <property type="entry name" value="STPPase_N"/>
    <property type="match status" value="1"/>
</dbReference>
<evidence type="ECO:0000256" key="5">
    <source>
        <dbReference type="ARBA" id="ARBA00023211"/>
    </source>
</evidence>
<comment type="subcellular location">
    <subcellularLocation>
        <location evidence="6">Cell projection</location>
        <location evidence="6">Pseudopodium</location>
    </subcellularLocation>
</comment>
<comment type="similarity">
    <text evidence="1 11">Belongs to the PPP phosphatase family.</text>
</comment>
<dbReference type="Pfam" id="PF00149">
    <property type="entry name" value="Metallophos"/>
    <property type="match status" value="2"/>
</dbReference>
<evidence type="ECO:0000256" key="9">
    <source>
        <dbReference type="ARBA" id="ARBA00054219"/>
    </source>
</evidence>
<dbReference type="GO" id="GO:0000785">
    <property type="term" value="C:chromatin"/>
    <property type="evidence" value="ECO:0007669"/>
    <property type="project" value="UniProtKB-ARBA"/>
</dbReference>
<dbReference type="WBParaSite" id="ALUE_0001209701-mRNA-1">
    <property type="protein sequence ID" value="ALUE_0001209701-mRNA-1"/>
    <property type="gene ID" value="ALUE_0001209701"/>
</dbReference>
<keyword evidence="2" id="KW-0479">Metal-binding</keyword>
<dbReference type="InterPro" id="IPR050341">
    <property type="entry name" value="PP1_catalytic_subunit"/>
</dbReference>
<dbReference type="InterPro" id="IPR031675">
    <property type="entry name" value="STPPase_N"/>
</dbReference>
<dbReference type="GO" id="GO:0018991">
    <property type="term" value="P:egg-laying behavior"/>
    <property type="evidence" value="ECO:0007669"/>
    <property type="project" value="UniProtKB-ARBA"/>
</dbReference>
<evidence type="ECO:0000256" key="6">
    <source>
        <dbReference type="ARBA" id="ARBA00037818"/>
    </source>
</evidence>
<dbReference type="InterPro" id="IPR029052">
    <property type="entry name" value="Metallo-depent_PP-like"/>
</dbReference>
<dbReference type="GO" id="GO:0097723">
    <property type="term" value="P:amoeboid sperm motility"/>
    <property type="evidence" value="ECO:0007669"/>
    <property type="project" value="UniProtKB-ARBA"/>
</dbReference>
<evidence type="ECO:0000313" key="14">
    <source>
        <dbReference type="WBParaSite" id="ALUE_0001209701-mRNA-1"/>
    </source>
</evidence>
<evidence type="ECO:0000256" key="1">
    <source>
        <dbReference type="ARBA" id="ARBA00008294"/>
    </source>
</evidence>
<dbReference type="GO" id="GO:0007060">
    <property type="term" value="P:male meiosis chromosome segregation"/>
    <property type="evidence" value="ECO:0007669"/>
    <property type="project" value="UniProtKB-ARBA"/>
</dbReference>
<keyword evidence="5" id="KW-0464">Manganese</keyword>
<comment type="catalytic activity">
    <reaction evidence="7">
        <text>O-phospho-L-seryl-[protein] + H2O = L-seryl-[protein] + phosphate</text>
        <dbReference type="Rhea" id="RHEA:20629"/>
        <dbReference type="Rhea" id="RHEA-COMP:9863"/>
        <dbReference type="Rhea" id="RHEA-COMP:11604"/>
        <dbReference type="ChEBI" id="CHEBI:15377"/>
        <dbReference type="ChEBI" id="CHEBI:29999"/>
        <dbReference type="ChEBI" id="CHEBI:43474"/>
        <dbReference type="ChEBI" id="CHEBI:83421"/>
        <dbReference type="EC" id="3.1.3.16"/>
    </reaction>
</comment>
<name>A0A0M3I5A8_ASCLU</name>
<evidence type="ECO:0000256" key="8">
    <source>
        <dbReference type="ARBA" id="ARBA00048336"/>
    </source>
</evidence>
<comment type="catalytic activity">
    <reaction evidence="8 11">
        <text>O-phospho-L-threonyl-[protein] + H2O = L-threonyl-[protein] + phosphate</text>
        <dbReference type="Rhea" id="RHEA:47004"/>
        <dbReference type="Rhea" id="RHEA-COMP:11060"/>
        <dbReference type="Rhea" id="RHEA-COMP:11605"/>
        <dbReference type="ChEBI" id="CHEBI:15377"/>
        <dbReference type="ChEBI" id="CHEBI:30013"/>
        <dbReference type="ChEBI" id="CHEBI:43474"/>
        <dbReference type="ChEBI" id="CHEBI:61977"/>
        <dbReference type="EC" id="3.1.3.16"/>
    </reaction>
</comment>
<dbReference type="InterPro" id="IPR006186">
    <property type="entry name" value="Ser/Thr-sp_prot-phosphatase"/>
</dbReference>
<proteinExistence type="inferred from homology"/>
<dbReference type="Proteomes" id="UP000036681">
    <property type="component" value="Unplaced"/>
</dbReference>
<evidence type="ECO:0000256" key="3">
    <source>
        <dbReference type="ARBA" id="ARBA00022801"/>
    </source>
</evidence>
<sequence length="388" mass="43910">MAEKIDVDEMICKLLNVGSPGCSLTKTVKEQDVMNLCTIAKEVLLSQSSLIEVDPPIRICGDIHGQYADLLRLFDRGGFPPFVNYIFLGDYVDRGKQSLECICLLLCYKVLLSQSSLIEVDPPIRICGDIHGQYADLLRLFDRGGFPPFVNYIFLGDYVDRGKQSLECICLLLCYKVKYSENFFILRGNHECSVINRVYGFFEECSRRYQSVRLWQAFQEVFNTMPFTGLIAGKILCMHGGLSPQLKSIDQLRQITRPIDPPNPSLHIDLVWSDPDGSVKGWQPNNRGLSYTFGVDVVNDMCQKLDIDLIARAHQVVQDGYEFFANRKLVTIFSAPHYCGQFDNAAAMMNVDEGLVCTFQARLVIHSSISVRYSSPSNLFHSVHRVKD</sequence>
<dbReference type="PRINTS" id="PR00114">
    <property type="entry name" value="STPHPHTASE"/>
</dbReference>
<dbReference type="InterPro" id="IPR004843">
    <property type="entry name" value="Calcineurin-like_PHP"/>
</dbReference>
<accession>A0A0M3I5A8</accession>
<dbReference type="SUPFAM" id="SSF56300">
    <property type="entry name" value="Metallo-dependent phosphatases"/>
    <property type="match status" value="2"/>
</dbReference>
<feature type="domain" description="Serine/threonine specific protein phosphatases" evidence="12">
    <location>
        <begin position="186"/>
        <end position="191"/>
    </location>
</feature>
<dbReference type="GO" id="GO:0031272">
    <property type="term" value="P:regulation of pseudopodium assembly"/>
    <property type="evidence" value="ECO:0007669"/>
    <property type="project" value="UniProtKB-ARBA"/>
</dbReference>
<dbReference type="SMART" id="SM00156">
    <property type="entry name" value="PP2Ac"/>
    <property type="match status" value="1"/>
</dbReference>
<evidence type="ECO:0000256" key="11">
    <source>
        <dbReference type="RuleBase" id="RU004273"/>
    </source>
</evidence>
<dbReference type="AlphaFoldDB" id="A0A0M3I5A8"/>
<protein>
    <recommendedName>
        <fullName evidence="11">Serine/threonine-protein phosphatase</fullName>
        <ecNumber evidence="11">3.1.3.16</ecNumber>
    </recommendedName>
</protein>
<feature type="active site" description="Proton donor/acceptor" evidence="10">
    <location>
        <position position="190"/>
    </location>
</feature>
<evidence type="ECO:0000256" key="7">
    <source>
        <dbReference type="ARBA" id="ARBA00047761"/>
    </source>
</evidence>